<accession>A0AA36DX76</accession>
<dbReference type="Pfam" id="PF03208">
    <property type="entry name" value="PRA1"/>
    <property type="match status" value="1"/>
</dbReference>
<sequence>MSKNSNAGYGTLPTSTAPTTANACTDLPLPLPLPINSNTLIARARFHTENFIARRRPWREFFNHSAVTRPLSYDDATRRVKRNLNYFRVNYAMVILLILFLSLIYQPVSMITFLIVFVGWFFLYFFRDPRSPVVIFNHVFDDRVVLMTLSLLTIFALACTDVGTILLVALSVGAAVVVIHAGIRGTDDLFLDEQEAGDGGLVSVVGNK</sequence>
<feature type="transmembrane region" description="Helical" evidence="7">
    <location>
        <begin position="110"/>
        <end position="127"/>
    </location>
</feature>
<dbReference type="PANTHER" id="PTHR19317:SF84">
    <property type="entry name" value="PRA1 FAMILY PROTEIN"/>
    <property type="match status" value="1"/>
</dbReference>
<comment type="function">
    <text evidence="1 7">May be involved in both secretory and endocytic intracellular trafficking in the endosomal/prevacuolar compartments.</text>
</comment>
<keyword evidence="5 7" id="KW-1133">Transmembrane helix</keyword>
<comment type="similarity">
    <text evidence="3 7">Belongs to the PRA1 family.</text>
</comment>
<dbReference type="InterPro" id="IPR004895">
    <property type="entry name" value="Prenylated_rab_accept_PRA1"/>
</dbReference>
<evidence type="ECO:0000256" key="2">
    <source>
        <dbReference type="ARBA" id="ARBA00004141"/>
    </source>
</evidence>
<dbReference type="GO" id="GO:0005783">
    <property type="term" value="C:endoplasmic reticulum"/>
    <property type="evidence" value="ECO:0007669"/>
    <property type="project" value="UniProtKB-ARBA"/>
</dbReference>
<dbReference type="Proteomes" id="UP001177003">
    <property type="component" value="Chromosome 3"/>
</dbReference>
<protein>
    <recommendedName>
        <fullName evidence="7">PRA1 family protein</fullName>
    </recommendedName>
</protein>
<evidence type="ECO:0000256" key="7">
    <source>
        <dbReference type="RuleBase" id="RU363107"/>
    </source>
</evidence>
<dbReference type="GO" id="GO:0016020">
    <property type="term" value="C:membrane"/>
    <property type="evidence" value="ECO:0007669"/>
    <property type="project" value="UniProtKB-SubCell"/>
</dbReference>
<proteinExistence type="inferred from homology"/>
<name>A0AA36DX76_LACSI</name>
<evidence type="ECO:0000313" key="9">
    <source>
        <dbReference type="Proteomes" id="UP001177003"/>
    </source>
</evidence>
<evidence type="ECO:0000313" key="8">
    <source>
        <dbReference type="EMBL" id="CAI9274826.1"/>
    </source>
</evidence>
<organism evidence="8 9">
    <name type="scientific">Lactuca saligna</name>
    <name type="common">Willowleaf lettuce</name>
    <dbReference type="NCBI Taxonomy" id="75948"/>
    <lineage>
        <taxon>Eukaryota</taxon>
        <taxon>Viridiplantae</taxon>
        <taxon>Streptophyta</taxon>
        <taxon>Embryophyta</taxon>
        <taxon>Tracheophyta</taxon>
        <taxon>Spermatophyta</taxon>
        <taxon>Magnoliopsida</taxon>
        <taxon>eudicotyledons</taxon>
        <taxon>Gunneridae</taxon>
        <taxon>Pentapetalae</taxon>
        <taxon>asterids</taxon>
        <taxon>campanulids</taxon>
        <taxon>Asterales</taxon>
        <taxon>Asteraceae</taxon>
        <taxon>Cichorioideae</taxon>
        <taxon>Cichorieae</taxon>
        <taxon>Lactucinae</taxon>
        <taxon>Lactuca</taxon>
    </lineage>
</organism>
<dbReference type="EMBL" id="OX465079">
    <property type="protein sequence ID" value="CAI9274826.1"/>
    <property type="molecule type" value="Genomic_DNA"/>
</dbReference>
<evidence type="ECO:0000256" key="3">
    <source>
        <dbReference type="ARBA" id="ARBA00006483"/>
    </source>
</evidence>
<dbReference type="GO" id="GO:0016192">
    <property type="term" value="P:vesicle-mediated transport"/>
    <property type="evidence" value="ECO:0007669"/>
    <property type="project" value="TreeGrafter"/>
</dbReference>
<keyword evidence="9" id="KW-1185">Reference proteome</keyword>
<dbReference type="GO" id="GO:0005794">
    <property type="term" value="C:Golgi apparatus"/>
    <property type="evidence" value="ECO:0007669"/>
    <property type="project" value="TreeGrafter"/>
</dbReference>
<keyword evidence="6 7" id="KW-0472">Membrane</keyword>
<evidence type="ECO:0000256" key="5">
    <source>
        <dbReference type="ARBA" id="ARBA00022989"/>
    </source>
</evidence>
<dbReference type="PANTHER" id="PTHR19317">
    <property type="entry name" value="PRENYLATED RAB ACCEPTOR 1-RELATED"/>
    <property type="match status" value="1"/>
</dbReference>
<evidence type="ECO:0000256" key="6">
    <source>
        <dbReference type="ARBA" id="ARBA00023136"/>
    </source>
</evidence>
<evidence type="ECO:0000256" key="1">
    <source>
        <dbReference type="ARBA" id="ARBA00002501"/>
    </source>
</evidence>
<keyword evidence="7" id="KW-0813">Transport</keyword>
<feature type="transmembrane region" description="Helical" evidence="7">
    <location>
        <begin position="86"/>
        <end position="104"/>
    </location>
</feature>
<feature type="transmembrane region" description="Helical" evidence="7">
    <location>
        <begin position="164"/>
        <end position="183"/>
    </location>
</feature>
<reference evidence="8" key="1">
    <citation type="submission" date="2023-04" db="EMBL/GenBank/DDBJ databases">
        <authorList>
            <person name="Vijverberg K."/>
            <person name="Xiong W."/>
            <person name="Schranz E."/>
        </authorList>
    </citation>
    <scope>NUCLEOTIDE SEQUENCE</scope>
</reference>
<keyword evidence="4 7" id="KW-0812">Transmembrane</keyword>
<evidence type="ECO:0000256" key="4">
    <source>
        <dbReference type="ARBA" id="ARBA00022692"/>
    </source>
</evidence>
<gene>
    <name evidence="8" type="ORF">LSALG_LOCUS14880</name>
</gene>
<dbReference type="AlphaFoldDB" id="A0AA36DX76"/>
<comment type="subcellular location">
    <subcellularLocation>
        <location evidence="2 7">Membrane</location>
        <topology evidence="2 7">Multi-pass membrane protein</topology>
    </subcellularLocation>
</comment>